<dbReference type="HOGENOM" id="CLU_000022_3_3_7"/>
<dbReference type="InterPro" id="IPR042099">
    <property type="entry name" value="ANL_N_sf"/>
</dbReference>
<dbReference type="NCBIfam" id="NF002937">
    <property type="entry name" value="PRK03584.1"/>
    <property type="match status" value="1"/>
</dbReference>
<organism evidence="6 7">
    <name type="scientific">Entotheonella factor</name>
    <dbReference type="NCBI Taxonomy" id="1429438"/>
    <lineage>
        <taxon>Bacteria</taxon>
        <taxon>Pseudomonadati</taxon>
        <taxon>Nitrospinota/Tectimicrobiota group</taxon>
        <taxon>Candidatus Tectimicrobiota</taxon>
        <taxon>Candidatus Entotheonellia</taxon>
        <taxon>Candidatus Entotheonellales</taxon>
        <taxon>Candidatus Entotheonellaceae</taxon>
        <taxon>Candidatus Entotheonella</taxon>
    </lineage>
</organism>
<comment type="caution">
    <text evidence="6">The sequence shown here is derived from an EMBL/GenBank/DDBJ whole genome shotgun (WGS) entry which is preliminary data.</text>
</comment>
<evidence type="ECO:0000256" key="3">
    <source>
        <dbReference type="ARBA" id="ARBA00022741"/>
    </source>
</evidence>
<evidence type="ECO:0000313" key="7">
    <source>
        <dbReference type="Proteomes" id="UP000019141"/>
    </source>
</evidence>
<dbReference type="Gene3D" id="3.40.50.12780">
    <property type="entry name" value="N-terminal domain of ligase-like"/>
    <property type="match status" value="1"/>
</dbReference>
<keyword evidence="7" id="KW-1185">Reference proteome</keyword>
<sequence length="510" mass="56442">MSQPLWTPAPEQAAKTNIMRFMAEVNAAHGLALSDYDSLYAWSVSESAAFWEAVWKFTGIIHSAPYTSVLENPVMPGATWFKDSRLNFAENLLRYRDDRAALVFVQEGGAEAGALTYRELYGQVARLAHFLRQAGVRTGDRIAGFMPNRIETVVAMLAATSMGAIWSSCSPDFGFKGVMDRFGQIQPKVLFTADGYTYNGKDLDSLDRVSQVAHAIDAIEHVVVVPVVSETPNLSMVPRACLWSDALANEAVEIDFAQLPFDHPLYIMYSSGTTGVPKCIVHGAGGTLIQHVKEHILHTDLKRDDAIFYFTTCGWMMWNWLVSGLFVGAKVILFDGSPGHPDMSVLWHMAQDQQLTVFGTSAKYINMCEKAGVRPGAEFDLSHLRTICSTGSPLSVEGFEWVYRDVKADVQLASISGGTDIISCFVLGSPLDPVYAGEIQKRGLGMNVEAWQSEGRPVINEKAELVCVAPFPSMPIYFWQDPGNEKYLDAYFRDFPGVWRHGDYVEILVS</sequence>
<dbReference type="GO" id="GO:0005524">
    <property type="term" value="F:ATP binding"/>
    <property type="evidence" value="ECO:0007669"/>
    <property type="project" value="UniProtKB-KW"/>
</dbReference>
<dbReference type="NCBIfam" id="TIGR01217">
    <property type="entry name" value="ac_ac_CoA_syn"/>
    <property type="match status" value="1"/>
</dbReference>
<dbReference type="PANTHER" id="PTHR42921:SF1">
    <property type="entry name" value="ACETOACETYL-COA SYNTHETASE"/>
    <property type="match status" value="1"/>
</dbReference>
<evidence type="ECO:0000256" key="4">
    <source>
        <dbReference type="ARBA" id="ARBA00022840"/>
    </source>
</evidence>
<keyword evidence="3" id="KW-0547">Nucleotide-binding</keyword>
<keyword evidence="2" id="KW-0436">Ligase</keyword>
<dbReference type="InterPro" id="IPR000873">
    <property type="entry name" value="AMP-dep_synth/lig_dom"/>
</dbReference>
<dbReference type="GO" id="GO:0006629">
    <property type="term" value="P:lipid metabolic process"/>
    <property type="evidence" value="ECO:0007669"/>
    <property type="project" value="InterPro"/>
</dbReference>
<dbReference type="SUPFAM" id="SSF56801">
    <property type="entry name" value="Acetyl-CoA synthetase-like"/>
    <property type="match status" value="1"/>
</dbReference>
<accession>W4L9H0</accession>
<dbReference type="InterPro" id="IPR020845">
    <property type="entry name" value="AMP-binding_CS"/>
</dbReference>
<name>W4L9H0_ENTF1</name>
<reference evidence="6 7" key="1">
    <citation type="journal article" date="2014" name="Nature">
        <title>An environmental bacterial taxon with a large and distinct metabolic repertoire.</title>
        <authorList>
            <person name="Wilson M.C."/>
            <person name="Mori T."/>
            <person name="Ruckert C."/>
            <person name="Uria A.R."/>
            <person name="Helf M.J."/>
            <person name="Takada K."/>
            <person name="Gernert C."/>
            <person name="Steffens U.A."/>
            <person name="Heycke N."/>
            <person name="Schmitt S."/>
            <person name="Rinke C."/>
            <person name="Helfrich E.J."/>
            <person name="Brachmann A.O."/>
            <person name="Gurgui C."/>
            <person name="Wakimoto T."/>
            <person name="Kracht M."/>
            <person name="Crusemann M."/>
            <person name="Hentschel U."/>
            <person name="Abe I."/>
            <person name="Matsunaga S."/>
            <person name="Kalinowski J."/>
            <person name="Takeyama H."/>
            <person name="Piel J."/>
        </authorList>
    </citation>
    <scope>NUCLEOTIDE SEQUENCE [LARGE SCALE GENOMIC DNA]</scope>
    <source>
        <strain evidence="7">TSY1</strain>
    </source>
</reference>
<dbReference type="Pfam" id="PF00501">
    <property type="entry name" value="AMP-binding"/>
    <property type="match status" value="1"/>
</dbReference>
<evidence type="ECO:0000256" key="2">
    <source>
        <dbReference type="ARBA" id="ARBA00022598"/>
    </source>
</evidence>
<proteinExistence type="inferred from homology"/>
<dbReference type="AlphaFoldDB" id="W4L9H0"/>
<evidence type="ECO:0000256" key="1">
    <source>
        <dbReference type="ARBA" id="ARBA00006432"/>
    </source>
</evidence>
<dbReference type="PROSITE" id="PS00455">
    <property type="entry name" value="AMP_BINDING"/>
    <property type="match status" value="1"/>
</dbReference>
<dbReference type="EMBL" id="AZHW01001085">
    <property type="protein sequence ID" value="ETW94310.1"/>
    <property type="molecule type" value="Genomic_DNA"/>
</dbReference>
<gene>
    <name evidence="6" type="ORF">ETSY1_35485</name>
</gene>
<comment type="similarity">
    <text evidence="1">Belongs to the ATP-dependent AMP-binding enzyme family.</text>
</comment>
<dbReference type="Proteomes" id="UP000019141">
    <property type="component" value="Unassembled WGS sequence"/>
</dbReference>
<dbReference type="PANTHER" id="PTHR42921">
    <property type="entry name" value="ACETOACETYL-COA SYNTHETASE"/>
    <property type="match status" value="1"/>
</dbReference>
<evidence type="ECO:0000313" key="6">
    <source>
        <dbReference type="EMBL" id="ETW94310.1"/>
    </source>
</evidence>
<protein>
    <submittedName>
        <fullName evidence="6">Acetoacetyl-CoA synthetase</fullName>
    </submittedName>
</protein>
<feature type="non-terminal residue" evidence="6">
    <location>
        <position position="510"/>
    </location>
</feature>
<feature type="domain" description="AMP-dependent synthetase/ligase" evidence="5">
    <location>
        <begin position="91"/>
        <end position="427"/>
    </location>
</feature>
<dbReference type="GO" id="GO:0030729">
    <property type="term" value="F:acetoacetate-CoA ligase activity"/>
    <property type="evidence" value="ECO:0007669"/>
    <property type="project" value="InterPro"/>
</dbReference>
<evidence type="ECO:0000259" key="5">
    <source>
        <dbReference type="Pfam" id="PF00501"/>
    </source>
</evidence>
<keyword evidence="4" id="KW-0067">ATP-binding</keyword>
<dbReference type="InterPro" id="IPR005914">
    <property type="entry name" value="Acac_CoA_synth"/>
</dbReference>